<dbReference type="EMBL" id="AP023321">
    <property type="protein sequence ID" value="BCI59374.1"/>
    <property type="molecule type" value="Genomic_DNA"/>
</dbReference>
<evidence type="ECO:0000256" key="2">
    <source>
        <dbReference type="HAMAP-Rule" id="MF_00338"/>
    </source>
</evidence>
<dbReference type="InterPro" id="IPR035439">
    <property type="entry name" value="UPF0145_dom_sf"/>
</dbReference>
<dbReference type="SUPFAM" id="SSF117782">
    <property type="entry name" value="YbjQ-like"/>
    <property type="match status" value="1"/>
</dbReference>
<dbReference type="AlphaFoldDB" id="A0A7I8D3Z0"/>
<dbReference type="Pfam" id="PF01906">
    <property type="entry name" value="YbjQ_1"/>
    <property type="match status" value="1"/>
</dbReference>
<name>A0A7I8D3Z0_9FIRM</name>
<evidence type="ECO:0000313" key="4">
    <source>
        <dbReference type="Proteomes" id="UP000593890"/>
    </source>
</evidence>
<dbReference type="HAMAP" id="MF_00338">
    <property type="entry name" value="UPF0145"/>
    <property type="match status" value="1"/>
</dbReference>
<accession>A0A7I8D3Z0</accession>
<organism evidence="3 4">
    <name type="scientific">Solibaculum mannosilyticum</name>
    <dbReference type="NCBI Taxonomy" id="2780922"/>
    <lineage>
        <taxon>Bacteria</taxon>
        <taxon>Bacillati</taxon>
        <taxon>Bacillota</taxon>
        <taxon>Clostridia</taxon>
        <taxon>Eubacteriales</taxon>
        <taxon>Oscillospiraceae</taxon>
        <taxon>Solibaculum</taxon>
    </lineage>
</organism>
<dbReference type="InterPro" id="IPR002765">
    <property type="entry name" value="UPF0145_YbjQ-like"/>
</dbReference>
<protein>
    <recommendedName>
        <fullName evidence="2">UPF0145 protein C12CBH8_00130</fullName>
    </recommendedName>
</protein>
<proteinExistence type="inferred from homology"/>
<dbReference type="Proteomes" id="UP000593890">
    <property type="component" value="Chromosome"/>
</dbReference>
<evidence type="ECO:0000256" key="1">
    <source>
        <dbReference type="ARBA" id="ARBA00010751"/>
    </source>
</evidence>
<dbReference type="PANTHER" id="PTHR34068">
    <property type="entry name" value="UPF0145 PROTEIN YBJQ"/>
    <property type="match status" value="1"/>
</dbReference>
<reference evidence="4" key="1">
    <citation type="submission" date="2020-07" db="EMBL/GenBank/DDBJ databases">
        <title>Complete genome sequencing of Clostridia bacterium strain 12CBH8.</title>
        <authorList>
            <person name="Sakamoto M."/>
            <person name="Murakami T."/>
            <person name="Mori H."/>
        </authorList>
    </citation>
    <scope>NUCLEOTIDE SEQUENCE [LARGE SCALE GENOMIC DNA]</scope>
    <source>
        <strain evidence="4">12CBH8</strain>
    </source>
</reference>
<keyword evidence="4" id="KW-1185">Reference proteome</keyword>
<sequence>MMVLVTTSYISDRELATLGMVRGATVFSKNIGSDIAAGFKNLVGGELKGYTDMLNKSREIAIQRMIENAQEMGADAIVDVRFASSTITSGAAEVMAYGTAVKFK</sequence>
<evidence type="ECO:0000313" key="3">
    <source>
        <dbReference type="EMBL" id="BCI59374.1"/>
    </source>
</evidence>
<gene>
    <name evidence="3" type="ORF">C12CBH8_00130</name>
</gene>
<dbReference type="Gene3D" id="3.30.110.70">
    <property type="entry name" value="Hypothetical protein apc22750. Chain B"/>
    <property type="match status" value="1"/>
</dbReference>
<comment type="similarity">
    <text evidence="1 2">Belongs to the UPF0145 family.</text>
</comment>
<dbReference type="PANTHER" id="PTHR34068:SF2">
    <property type="entry name" value="UPF0145 PROTEIN SCO3412"/>
    <property type="match status" value="1"/>
</dbReference>
<dbReference type="KEGG" id="sman:C12CBH8_00130"/>